<protein>
    <submittedName>
        <fullName evidence="1">Uncharacterized protein</fullName>
    </submittedName>
</protein>
<dbReference type="Proteomes" id="UP000626109">
    <property type="component" value="Unassembled WGS sequence"/>
</dbReference>
<accession>A0A813M020</accession>
<proteinExistence type="predicted"/>
<dbReference type="EMBL" id="CAJNNW010037665">
    <property type="protein sequence ID" value="CAE8743677.1"/>
    <property type="molecule type" value="Genomic_DNA"/>
</dbReference>
<evidence type="ECO:0000313" key="1">
    <source>
        <dbReference type="EMBL" id="CAE8743677.1"/>
    </source>
</evidence>
<sequence>MLLLAAHFPDCRDDVSDLLRQLPEIISAEALPKDVLEKYSPPRPSSELLQQAALCAPLWVPPQVLRRVLLRKLALQGSDGAELTDQPEVEHLLFPSDLEERRLE</sequence>
<evidence type="ECO:0000313" key="2">
    <source>
        <dbReference type="Proteomes" id="UP000626109"/>
    </source>
</evidence>
<dbReference type="AlphaFoldDB" id="A0A813M020"/>
<gene>
    <name evidence="1" type="ORF">PGLA2088_LOCUS51517</name>
</gene>
<reference evidence="1" key="1">
    <citation type="submission" date="2021-02" db="EMBL/GenBank/DDBJ databases">
        <authorList>
            <person name="Dougan E. K."/>
            <person name="Rhodes N."/>
            <person name="Thang M."/>
            <person name="Chan C."/>
        </authorList>
    </citation>
    <scope>NUCLEOTIDE SEQUENCE</scope>
</reference>
<comment type="caution">
    <text evidence="1">The sequence shown here is derived from an EMBL/GenBank/DDBJ whole genome shotgun (WGS) entry which is preliminary data.</text>
</comment>
<name>A0A813M020_POLGL</name>
<organism evidence="1 2">
    <name type="scientific">Polarella glacialis</name>
    <name type="common">Dinoflagellate</name>
    <dbReference type="NCBI Taxonomy" id="89957"/>
    <lineage>
        <taxon>Eukaryota</taxon>
        <taxon>Sar</taxon>
        <taxon>Alveolata</taxon>
        <taxon>Dinophyceae</taxon>
        <taxon>Suessiales</taxon>
        <taxon>Suessiaceae</taxon>
        <taxon>Polarella</taxon>
    </lineage>
</organism>